<proteinExistence type="predicted"/>
<feature type="region of interest" description="Disordered" evidence="1">
    <location>
        <begin position="87"/>
        <end position="165"/>
    </location>
</feature>
<evidence type="ECO:0000313" key="2">
    <source>
        <dbReference type="EMBL" id="VEN34963.1"/>
    </source>
</evidence>
<accession>A0A653BHK1</accession>
<keyword evidence="3" id="KW-1185">Reference proteome</keyword>
<evidence type="ECO:0000256" key="1">
    <source>
        <dbReference type="SAM" id="MobiDB-lite"/>
    </source>
</evidence>
<sequence length="165" mass="18062">MNGENGGFANLHSQLYGRTTVRPNPVKSAEDDLGFDPIQETQKAFAELMATEQTHKTQHNSTDISNTCNDWKVLDPAILSSSRHYPLAATNLPPQPSAPAPSLRDNFQQSFGQPTQQSRSPLDYQTNSTFSNFLSTTATGAPATEQPVRGCLLTSELPDDELVRK</sequence>
<dbReference type="OrthoDB" id="1923159at2759"/>
<name>A0A653BHK1_CALMS</name>
<dbReference type="AlphaFoldDB" id="A0A653BHK1"/>
<gene>
    <name evidence="2" type="ORF">CALMAC_LOCUS1001</name>
</gene>
<feature type="compositionally biased region" description="Low complexity" evidence="1">
    <location>
        <begin position="126"/>
        <end position="139"/>
    </location>
</feature>
<evidence type="ECO:0000313" key="3">
    <source>
        <dbReference type="Proteomes" id="UP000410492"/>
    </source>
</evidence>
<reference evidence="2 3" key="1">
    <citation type="submission" date="2019-01" db="EMBL/GenBank/DDBJ databases">
        <authorList>
            <person name="Sayadi A."/>
        </authorList>
    </citation>
    <scope>NUCLEOTIDE SEQUENCE [LARGE SCALE GENOMIC DNA]</scope>
</reference>
<feature type="compositionally biased region" description="Polar residues" evidence="1">
    <location>
        <begin position="105"/>
        <end position="125"/>
    </location>
</feature>
<protein>
    <submittedName>
        <fullName evidence="2">Uncharacterized protein</fullName>
    </submittedName>
</protein>
<dbReference type="Proteomes" id="UP000410492">
    <property type="component" value="Unassembled WGS sequence"/>
</dbReference>
<dbReference type="EMBL" id="CAACVG010001148">
    <property type="protein sequence ID" value="VEN34963.1"/>
    <property type="molecule type" value="Genomic_DNA"/>
</dbReference>
<organism evidence="2 3">
    <name type="scientific">Callosobruchus maculatus</name>
    <name type="common">Southern cowpea weevil</name>
    <name type="synonym">Pulse bruchid</name>
    <dbReference type="NCBI Taxonomy" id="64391"/>
    <lineage>
        <taxon>Eukaryota</taxon>
        <taxon>Metazoa</taxon>
        <taxon>Ecdysozoa</taxon>
        <taxon>Arthropoda</taxon>
        <taxon>Hexapoda</taxon>
        <taxon>Insecta</taxon>
        <taxon>Pterygota</taxon>
        <taxon>Neoptera</taxon>
        <taxon>Endopterygota</taxon>
        <taxon>Coleoptera</taxon>
        <taxon>Polyphaga</taxon>
        <taxon>Cucujiformia</taxon>
        <taxon>Chrysomeloidea</taxon>
        <taxon>Chrysomelidae</taxon>
        <taxon>Bruchinae</taxon>
        <taxon>Bruchini</taxon>
        <taxon>Callosobruchus</taxon>
    </lineage>
</organism>